<keyword evidence="2" id="KW-0902">Two-component regulatory system</keyword>
<dbReference type="CDD" id="cd00383">
    <property type="entry name" value="trans_reg_C"/>
    <property type="match status" value="1"/>
</dbReference>
<evidence type="ECO:0000256" key="4">
    <source>
        <dbReference type="ARBA" id="ARBA00023125"/>
    </source>
</evidence>
<dbReference type="Pfam" id="PF00486">
    <property type="entry name" value="Trans_reg_C"/>
    <property type="match status" value="1"/>
</dbReference>
<protein>
    <submittedName>
        <fullName evidence="8">DNA-binding response regulator</fullName>
    </submittedName>
</protein>
<dbReference type="InterPro" id="IPR036388">
    <property type="entry name" value="WH-like_DNA-bd_sf"/>
</dbReference>
<keyword evidence="5" id="KW-0804">Transcription</keyword>
<organism evidence="8 9">
    <name type="scientific">Paenibacillus septentrionalis</name>
    <dbReference type="NCBI Taxonomy" id="429342"/>
    <lineage>
        <taxon>Bacteria</taxon>
        <taxon>Bacillati</taxon>
        <taxon>Bacillota</taxon>
        <taxon>Bacilli</taxon>
        <taxon>Bacillales</taxon>
        <taxon>Paenibacillaceae</taxon>
        <taxon>Paenibacillus</taxon>
    </lineage>
</organism>
<dbReference type="SMART" id="SM00862">
    <property type="entry name" value="Trans_reg_C"/>
    <property type="match status" value="1"/>
</dbReference>
<comment type="caution">
    <text evidence="8">The sequence shown here is derived from an EMBL/GenBank/DDBJ whole genome shotgun (WGS) entry which is preliminary data.</text>
</comment>
<dbReference type="PANTHER" id="PTHR48111:SF40">
    <property type="entry name" value="PHOSPHATE REGULON TRANSCRIPTIONAL REGULATORY PROTEIN PHOB"/>
    <property type="match status" value="1"/>
</dbReference>
<feature type="DNA-binding region" description="OmpR/PhoB-type" evidence="6">
    <location>
        <begin position="151"/>
        <end position="250"/>
    </location>
</feature>
<dbReference type="EMBL" id="JBHSTE010000005">
    <property type="protein sequence ID" value="MFC6333966.1"/>
    <property type="molecule type" value="Genomic_DNA"/>
</dbReference>
<reference evidence="9" key="1">
    <citation type="journal article" date="2019" name="Int. J. Syst. Evol. Microbiol.">
        <title>The Global Catalogue of Microorganisms (GCM) 10K type strain sequencing project: providing services to taxonomists for standard genome sequencing and annotation.</title>
        <authorList>
            <consortium name="The Broad Institute Genomics Platform"/>
            <consortium name="The Broad Institute Genome Sequencing Center for Infectious Disease"/>
            <person name="Wu L."/>
            <person name="Ma J."/>
        </authorList>
    </citation>
    <scope>NUCLEOTIDE SEQUENCE [LARGE SCALE GENOMIC DNA]</scope>
    <source>
        <strain evidence="9">PCU 280</strain>
    </source>
</reference>
<dbReference type="PANTHER" id="PTHR48111">
    <property type="entry name" value="REGULATOR OF RPOS"/>
    <property type="match status" value="1"/>
</dbReference>
<proteinExistence type="predicted"/>
<evidence type="ECO:0000313" key="9">
    <source>
        <dbReference type="Proteomes" id="UP001596233"/>
    </source>
</evidence>
<evidence type="ECO:0000256" key="2">
    <source>
        <dbReference type="ARBA" id="ARBA00023012"/>
    </source>
</evidence>
<name>A0ABW1V6W6_9BACL</name>
<feature type="domain" description="OmpR/PhoB-type" evidence="7">
    <location>
        <begin position="151"/>
        <end position="250"/>
    </location>
</feature>
<keyword evidence="4 6" id="KW-0238">DNA-binding</keyword>
<dbReference type="InterPro" id="IPR016032">
    <property type="entry name" value="Sig_transdc_resp-reg_C-effctor"/>
</dbReference>
<keyword evidence="3" id="KW-0805">Transcription regulation</keyword>
<dbReference type="GO" id="GO:0003677">
    <property type="term" value="F:DNA binding"/>
    <property type="evidence" value="ECO:0007669"/>
    <property type="project" value="UniProtKB-KW"/>
</dbReference>
<evidence type="ECO:0000259" key="7">
    <source>
        <dbReference type="PROSITE" id="PS51755"/>
    </source>
</evidence>
<accession>A0ABW1V6W6</accession>
<evidence type="ECO:0000256" key="6">
    <source>
        <dbReference type="PROSITE-ProRule" id="PRU01091"/>
    </source>
</evidence>
<dbReference type="RefSeq" id="WP_379236020.1">
    <property type="nucleotide sequence ID" value="NZ_JBHSTE010000005.1"/>
</dbReference>
<keyword evidence="9" id="KW-1185">Reference proteome</keyword>
<dbReference type="SUPFAM" id="SSF46894">
    <property type="entry name" value="C-terminal effector domain of the bipartite response regulators"/>
    <property type="match status" value="1"/>
</dbReference>
<dbReference type="Gene3D" id="1.10.10.10">
    <property type="entry name" value="Winged helix-like DNA-binding domain superfamily/Winged helix DNA-binding domain"/>
    <property type="match status" value="1"/>
</dbReference>
<keyword evidence="1" id="KW-0597">Phosphoprotein</keyword>
<evidence type="ECO:0000256" key="3">
    <source>
        <dbReference type="ARBA" id="ARBA00023015"/>
    </source>
</evidence>
<evidence type="ECO:0000256" key="1">
    <source>
        <dbReference type="ARBA" id="ARBA00022553"/>
    </source>
</evidence>
<gene>
    <name evidence="8" type="ORF">ACFP56_15165</name>
</gene>
<dbReference type="InterPro" id="IPR039420">
    <property type="entry name" value="WalR-like"/>
</dbReference>
<evidence type="ECO:0000256" key="5">
    <source>
        <dbReference type="ARBA" id="ARBA00023163"/>
    </source>
</evidence>
<dbReference type="Proteomes" id="UP001596233">
    <property type="component" value="Unassembled WGS sequence"/>
</dbReference>
<dbReference type="InterPro" id="IPR001867">
    <property type="entry name" value="OmpR/PhoB-type_DNA-bd"/>
</dbReference>
<sequence length="251" mass="28597">MYEQAIDSFGHTEAQKLCSLTKRVMIISPLPERVNGLFVSLTTACYDVFSLHEFNEGLLSSLKPELIVYDALPLTSSPDYIEMLNQDQTLLRIATNYPIPLVVLLDESSYSRKAELMLDRAEVIAWPSSAELVMERMDAMLENQTGFAKSDDFIMYKDLKIDVKRMIVMKDNQRIELTKTEYDLLLHFLTSDGSVQTRELLLDIIWGLQFYAGSNVVDVHIKSLRKKIEDSAVDPKYIATVRGVGYRLADI</sequence>
<dbReference type="PROSITE" id="PS51755">
    <property type="entry name" value="OMPR_PHOB"/>
    <property type="match status" value="1"/>
</dbReference>
<evidence type="ECO:0000313" key="8">
    <source>
        <dbReference type="EMBL" id="MFC6333966.1"/>
    </source>
</evidence>